<dbReference type="InterPro" id="IPR011050">
    <property type="entry name" value="Pectin_lyase_fold/virulence"/>
</dbReference>
<reference evidence="2" key="1">
    <citation type="submission" date="2021-08" db="EMBL/GenBank/DDBJ databases">
        <title>Prevotella lacticifex sp. nov., isolated from rumen of cow.</title>
        <authorList>
            <person name="Shinkai T."/>
            <person name="Ikeyama N."/>
            <person name="Kumagai M."/>
            <person name="Ohmori H."/>
            <person name="Sakamoto M."/>
            <person name="Ohkuma M."/>
            <person name="Mitsumori M."/>
        </authorList>
    </citation>
    <scope>NUCLEOTIDE SEQUENCE</scope>
    <source>
        <strain evidence="2">DSM 11371</strain>
    </source>
</reference>
<protein>
    <submittedName>
        <fullName evidence="2">Uncharacterized protein</fullName>
    </submittedName>
</protein>
<feature type="chain" id="PRO_5041277873" evidence="1">
    <location>
        <begin position="24"/>
        <end position="1641"/>
    </location>
</feature>
<dbReference type="SUPFAM" id="SSF51126">
    <property type="entry name" value="Pectin lyase-like"/>
    <property type="match status" value="1"/>
</dbReference>
<dbReference type="Gene3D" id="1.20.1270.90">
    <property type="entry name" value="AF1782-like"/>
    <property type="match status" value="1"/>
</dbReference>
<proteinExistence type="predicted"/>
<gene>
    <name evidence="2" type="ORF">PRRU23_25740</name>
</gene>
<evidence type="ECO:0000256" key="1">
    <source>
        <dbReference type="SAM" id="SignalP"/>
    </source>
</evidence>
<evidence type="ECO:0000313" key="2">
    <source>
        <dbReference type="EMBL" id="GJG28874.1"/>
    </source>
</evidence>
<keyword evidence="1" id="KW-0732">Signal</keyword>
<evidence type="ECO:0000313" key="3">
    <source>
        <dbReference type="Proteomes" id="UP000887043"/>
    </source>
</evidence>
<accession>A0AA37HZE6</accession>
<organism evidence="2 3">
    <name type="scientific">Segatella bryantii</name>
    <name type="common">Prevotella bryantii</name>
    <dbReference type="NCBI Taxonomy" id="77095"/>
    <lineage>
        <taxon>Bacteria</taxon>
        <taxon>Pseudomonadati</taxon>
        <taxon>Bacteroidota</taxon>
        <taxon>Bacteroidia</taxon>
        <taxon>Bacteroidales</taxon>
        <taxon>Prevotellaceae</taxon>
        <taxon>Segatella</taxon>
    </lineage>
</organism>
<feature type="signal peptide" evidence="1">
    <location>
        <begin position="1"/>
        <end position="23"/>
    </location>
</feature>
<name>A0AA37HZE6_SEGBR</name>
<comment type="caution">
    <text evidence="2">The sequence shown here is derived from an EMBL/GenBank/DDBJ whole genome shotgun (WGS) entry which is preliminary data.</text>
</comment>
<dbReference type="Proteomes" id="UP000887043">
    <property type="component" value="Unassembled WGS sequence"/>
</dbReference>
<sequence length="1641" mass="173206">MLMKKTILLFLFAVIAAGTGAWAQTYTDVSTFQNLKTALSAGNHVRLTSDITCTEMLTIDDGKKVIIDGNGKTLSGSGNRAFYINSSAVLALKNVTIENFDLNAGGGAFRNYGTLVLDECTVSNNHTDGGNQGGGAIENGYGAYLYADKTTFSGNYSSEIGGAINNYRGSLYMCNCTFTNNYTTSSSANYGGAIGINGGNQVHLVNCSFSGNKYGTNTGISDIGVYNAPSISIIAGCTGVTILPSGKLNTYDKGKASLDYSDLDNILFTDNEPYNITLSDASSEHGVVTFSVGMSTVTEAYKDDVVNIRVTPNDGYSAKEVTVRAYTSWSAANAKAQYAPGLQDEIITTKQTDGSWTFTMPDANVLVTVTYAKNLQDAWIQPIAGQTYTGEAISPVITVKDGETTLNPGIDYTVTYENNVNLGTASVKVTAVEGSNYSGTASSSFTILRPDYYIILDLYNAIGDDVWTGYGTQTGVISYSRGNDPNEFKATFMGGTYAIDVPFDDIISASKVDNGDGSYSYTLNVALPAETGMTSETLHVTMKNGEITELNSENAGISMSKEGGEITSWSELQAALNNSSIVKLSQNITAEATDAALNISTGKTVVLELNGFTISRALTTPVADGSVIINNGTLAIMDNNEGNGKITGGNTTGNGGAILNNGTLTIYGGEITGNHANGLGGGVYNTVTNTDTEGFWMTGGIIDANTAENFPAIGGEVTFNNMAVIQVDNNGTTVSVKTAKAGMAQYNYVKPVMPDMNKFAILTELYNAIGDDVWTGYGTQTGVISYSKGTEPNEFKATFMGGTYAIDVPFGDIITASKVDNGDGSYSYTLNVALPAETGMTSETLHVTMKNGEITELNSENAGISMSKEGGEITSWSELQAALNNSSIVKLSQNITAEATDAALNISTGKTVVLELNGFTISRALTTPVADGSVIINNGTLAIMDNNEGNGKITGGNTTGNGGAILNNGTLTIYGGEITGNHANGLGGGVYNTVTNTDTEGFWMTGGIIDANTAENFPAIGGEVTFNNMAVIQVDNNGTTVSVKTAKAGMAQYNYVKPVMPDMNKFAILTELYNAIGDDVWTGYGTQTGVISYSKGTEPNEFKATFMGGTYAIDVPFGDIITASKVDNGDGSYSYTLNVALPAETGMTSETLHVTMKNGEITELNSENAGISMSKEGGEITSWSELQAALNNSSIVKLSQNITAEATDAALNISTGKTVVLELNGFTISRALTTPVADGSVIINNGTLAIMDNNEGNGKITGGNTTGNGGAILNNGTLTIYGGEITGNHANGQGGGVYNTVTNTDTEGFWMTGGMIDANTAENFPAIGGEVTFNNMAVIQVDNNGTKVNQKIAKIGLVQYDYIKPVMPDMSMITILTALNTAITEADSYFNSIKESNPDAAAILLEAINTAKAVQDNVNATQTEIENATTTLIDAVNAAKEDVALKRITITIPAKSYVARMDADKRQIEEPINGVSIYSIKNVSNKQVELTSSINVVPAEMPYLIYNDNDEEVVVKIVISSNDADELSYDNEHFKGTLVDKTFTNVDIQNADHYILHNGKNFTWVKDAGTLAAGKCWIELIPTSPYHARILSIVFEGEATGISTVNTDVINSEKYYDLSGRRVIKPTKGVFIVDGKKIVTK</sequence>
<dbReference type="EMBL" id="BPTR01000001">
    <property type="protein sequence ID" value="GJG28874.1"/>
    <property type="molecule type" value="Genomic_DNA"/>
</dbReference>